<evidence type="ECO:0000313" key="2">
    <source>
        <dbReference type="Proteomes" id="UP001367508"/>
    </source>
</evidence>
<proteinExistence type="predicted"/>
<reference evidence="1 2" key="1">
    <citation type="submission" date="2024-01" db="EMBL/GenBank/DDBJ databases">
        <title>The genomes of 5 underutilized Papilionoideae crops provide insights into root nodulation and disease resistanc.</title>
        <authorList>
            <person name="Jiang F."/>
        </authorList>
    </citation>
    <scope>NUCLEOTIDE SEQUENCE [LARGE SCALE GENOMIC DNA]</scope>
    <source>
        <strain evidence="1">LVBAO_FW01</strain>
        <tissue evidence="1">Leaves</tissue>
    </source>
</reference>
<evidence type="ECO:0000313" key="1">
    <source>
        <dbReference type="EMBL" id="KAK7338514.1"/>
    </source>
</evidence>
<accession>A0AAN9LQF5</accession>
<name>A0AAN9LQF5_CANGL</name>
<keyword evidence="2" id="KW-1185">Reference proteome</keyword>
<comment type="caution">
    <text evidence="1">The sequence shown here is derived from an EMBL/GenBank/DDBJ whole genome shotgun (WGS) entry which is preliminary data.</text>
</comment>
<dbReference type="AlphaFoldDB" id="A0AAN9LQF5"/>
<organism evidence="1 2">
    <name type="scientific">Canavalia gladiata</name>
    <name type="common">Sword bean</name>
    <name type="synonym">Dolichos gladiatus</name>
    <dbReference type="NCBI Taxonomy" id="3824"/>
    <lineage>
        <taxon>Eukaryota</taxon>
        <taxon>Viridiplantae</taxon>
        <taxon>Streptophyta</taxon>
        <taxon>Embryophyta</taxon>
        <taxon>Tracheophyta</taxon>
        <taxon>Spermatophyta</taxon>
        <taxon>Magnoliopsida</taxon>
        <taxon>eudicotyledons</taxon>
        <taxon>Gunneridae</taxon>
        <taxon>Pentapetalae</taxon>
        <taxon>rosids</taxon>
        <taxon>fabids</taxon>
        <taxon>Fabales</taxon>
        <taxon>Fabaceae</taxon>
        <taxon>Papilionoideae</taxon>
        <taxon>50 kb inversion clade</taxon>
        <taxon>NPAAA clade</taxon>
        <taxon>indigoferoid/millettioid clade</taxon>
        <taxon>Phaseoleae</taxon>
        <taxon>Canavalia</taxon>
    </lineage>
</organism>
<sequence>MCVMTTELRKGALNLVPSMQNSDEWKLEHKLAALDRFTDKRISHPGFDYLVLTDCDLAWVVDITSNFKPVIVCASANPALFGEDKSSETIESMLWCERKTKLPYDPKDGYTIKGMQKESKYRVTPPLSYRLCRTKWSINHQSRLALMTGERAYKFTA</sequence>
<gene>
    <name evidence="1" type="ORF">VNO77_19126</name>
</gene>
<dbReference type="Proteomes" id="UP001367508">
    <property type="component" value="Unassembled WGS sequence"/>
</dbReference>
<protein>
    <submittedName>
        <fullName evidence="1">Uncharacterized protein</fullName>
    </submittedName>
</protein>
<dbReference type="EMBL" id="JAYMYQ010000004">
    <property type="protein sequence ID" value="KAK7338514.1"/>
    <property type="molecule type" value="Genomic_DNA"/>
</dbReference>